<name>A0ABV8BXE7_9PSEU</name>
<proteinExistence type="predicted"/>
<feature type="transmembrane region" description="Helical" evidence="1">
    <location>
        <begin position="140"/>
        <end position="158"/>
    </location>
</feature>
<evidence type="ECO:0000313" key="3">
    <source>
        <dbReference type="Proteomes" id="UP001595690"/>
    </source>
</evidence>
<keyword evidence="3" id="KW-1185">Reference proteome</keyword>
<feature type="transmembrane region" description="Helical" evidence="1">
    <location>
        <begin position="33"/>
        <end position="61"/>
    </location>
</feature>
<reference evidence="3" key="1">
    <citation type="journal article" date="2019" name="Int. J. Syst. Evol. Microbiol.">
        <title>The Global Catalogue of Microorganisms (GCM) 10K type strain sequencing project: providing services to taxonomists for standard genome sequencing and annotation.</title>
        <authorList>
            <consortium name="The Broad Institute Genomics Platform"/>
            <consortium name="The Broad Institute Genome Sequencing Center for Infectious Disease"/>
            <person name="Wu L."/>
            <person name="Ma J."/>
        </authorList>
    </citation>
    <scope>NUCLEOTIDE SEQUENCE [LARGE SCALE GENOMIC DNA]</scope>
    <source>
        <strain evidence="3">CGMCC 4.7405</strain>
    </source>
</reference>
<protein>
    <recommendedName>
        <fullName evidence="4">Transferase</fullName>
    </recommendedName>
</protein>
<feature type="transmembrane region" description="Helical" evidence="1">
    <location>
        <begin position="102"/>
        <end position="120"/>
    </location>
</feature>
<evidence type="ECO:0000313" key="2">
    <source>
        <dbReference type="EMBL" id="MFC3894393.1"/>
    </source>
</evidence>
<organism evidence="2 3">
    <name type="scientific">Lentzea rhizosphaerae</name>
    <dbReference type="NCBI Taxonomy" id="2041025"/>
    <lineage>
        <taxon>Bacteria</taxon>
        <taxon>Bacillati</taxon>
        <taxon>Actinomycetota</taxon>
        <taxon>Actinomycetes</taxon>
        <taxon>Pseudonocardiales</taxon>
        <taxon>Pseudonocardiaceae</taxon>
        <taxon>Lentzea</taxon>
    </lineage>
</organism>
<accession>A0ABV8BXE7</accession>
<dbReference type="RefSeq" id="WP_382375722.1">
    <property type="nucleotide sequence ID" value="NZ_JBHRZI010000017.1"/>
</dbReference>
<dbReference type="EMBL" id="JBHRZI010000017">
    <property type="protein sequence ID" value="MFC3894393.1"/>
    <property type="molecule type" value="Genomic_DNA"/>
</dbReference>
<dbReference type="Proteomes" id="UP001595690">
    <property type="component" value="Unassembled WGS sequence"/>
</dbReference>
<feature type="transmembrane region" description="Helical" evidence="1">
    <location>
        <begin position="73"/>
        <end position="90"/>
    </location>
</feature>
<gene>
    <name evidence="2" type="ORF">ACFOWZ_23175</name>
</gene>
<evidence type="ECO:0000256" key="1">
    <source>
        <dbReference type="SAM" id="Phobius"/>
    </source>
</evidence>
<keyword evidence="1" id="KW-0812">Transmembrane</keyword>
<comment type="caution">
    <text evidence="2">The sequence shown here is derived from an EMBL/GenBank/DDBJ whole genome shotgun (WGS) entry which is preliminary data.</text>
</comment>
<keyword evidence="1" id="KW-1133">Transmembrane helix</keyword>
<keyword evidence="1" id="KW-0472">Membrane</keyword>
<sequence>MDPLLEVELATNSWDALRPKLAPNPQQSEAWPIMAVGMGATTAGVALTIGSLILLLGITGLPTSPAAFGNESTWRLLLGIVCLYTSWSVISNGNNFFVVHRPMGYICCLGGAVALVVVARDLVITAAHLEVTAVVLQDPSTAAMVLGSFLAGLLLLRVGNVRFAGARRYLAQVVPDPSDLRGLGYSVYLRTFALDDRLAGAQSFTRSKRALRSLFVVEYPEEMLVADALSSDDAPLIGVGFPGEPAPHVGALRVYLPGTDWQPQVRELIQGARHVVLALGWGEGTLWELREAMRLLKPEQLILVVPMEEPEYERFREKTARSLRAELPPWAGRREVRSVVRGLITFSEGWKATFVPVRAYSPFHNSLRIAVLHAAWPALRRLGYPPRGVLRWAPDTTR</sequence>
<evidence type="ECO:0008006" key="4">
    <source>
        <dbReference type="Google" id="ProtNLM"/>
    </source>
</evidence>